<feature type="domain" description="HTH araC/xylS-type" evidence="4">
    <location>
        <begin position="175"/>
        <end position="272"/>
    </location>
</feature>
<name>A0ABV7FJ54_9ALTE</name>
<evidence type="ECO:0000256" key="1">
    <source>
        <dbReference type="ARBA" id="ARBA00023015"/>
    </source>
</evidence>
<dbReference type="InterPro" id="IPR032783">
    <property type="entry name" value="AraC_lig"/>
</dbReference>
<dbReference type="RefSeq" id="WP_376918428.1">
    <property type="nucleotide sequence ID" value="NZ_JBHRSW010000004.1"/>
</dbReference>
<dbReference type="InterPro" id="IPR050204">
    <property type="entry name" value="AraC_XylS_family_regulators"/>
</dbReference>
<dbReference type="Pfam" id="PF12833">
    <property type="entry name" value="HTH_18"/>
    <property type="match status" value="1"/>
</dbReference>
<dbReference type="PANTHER" id="PTHR46796:SF7">
    <property type="entry name" value="ARAC FAMILY TRANSCRIPTIONAL REGULATOR"/>
    <property type="match status" value="1"/>
</dbReference>
<accession>A0ABV7FJ54</accession>
<evidence type="ECO:0000313" key="5">
    <source>
        <dbReference type="EMBL" id="MFC3120289.1"/>
    </source>
</evidence>
<protein>
    <submittedName>
        <fullName evidence="5">AraC family transcriptional regulator</fullName>
    </submittedName>
</protein>
<reference evidence="6" key="1">
    <citation type="journal article" date="2019" name="Int. J. Syst. Evol. Microbiol.">
        <title>The Global Catalogue of Microorganisms (GCM) 10K type strain sequencing project: providing services to taxonomists for standard genome sequencing and annotation.</title>
        <authorList>
            <consortium name="The Broad Institute Genomics Platform"/>
            <consortium name="The Broad Institute Genome Sequencing Center for Infectious Disease"/>
            <person name="Wu L."/>
            <person name="Ma J."/>
        </authorList>
    </citation>
    <scope>NUCLEOTIDE SEQUENCE [LARGE SCALE GENOMIC DNA]</scope>
    <source>
        <strain evidence="6">KCTC 52473</strain>
    </source>
</reference>
<organism evidence="5 6">
    <name type="scientific">Agaribacter flavus</name>
    <dbReference type="NCBI Taxonomy" id="1902781"/>
    <lineage>
        <taxon>Bacteria</taxon>
        <taxon>Pseudomonadati</taxon>
        <taxon>Pseudomonadota</taxon>
        <taxon>Gammaproteobacteria</taxon>
        <taxon>Alteromonadales</taxon>
        <taxon>Alteromonadaceae</taxon>
        <taxon>Agaribacter</taxon>
    </lineage>
</organism>
<dbReference type="InterPro" id="IPR009057">
    <property type="entry name" value="Homeodomain-like_sf"/>
</dbReference>
<dbReference type="Gene3D" id="1.10.10.60">
    <property type="entry name" value="Homeodomain-like"/>
    <property type="match status" value="2"/>
</dbReference>
<comment type="caution">
    <text evidence="5">The sequence shown here is derived from an EMBL/GenBank/DDBJ whole genome shotgun (WGS) entry which is preliminary data.</text>
</comment>
<evidence type="ECO:0000313" key="6">
    <source>
        <dbReference type="Proteomes" id="UP001595478"/>
    </source>
</evidence>
<dbReference type="SMART" id="SM00342">
    <property type="entry name" value="HTH_ARAC"/>
    <property type="match status" value="1"/>
</dbReference>
<evidence type="ECO:0000259" key="4">
    <source>
        <dbReference type="PROSITE" id="PS01124"/>
    </source>
</evidence>
<keyword evidence="1" id="KW-0805">Transcription regulation</keyword>
<keyword evidence="3" id="KW-0804">Transcription</keyword>
<dbReference type="Proteomes" id="UP001595478">
    <property type="component" value="Unassembled WGS sequence"/>
</dbReference>
<proteinExistence type="predicted"/>
<gene>
    <name evidence="5" type="ORF">ACFOHL_01505</name>
</gene>
<dbReference type="InterPro" id="IPR018060">
    <property type="entry name" value="HTH_AraC"/>
</dbReference>
<dbReference type="PANTHER" id="PTHR46796">
    <property type="entry name" value="HTH-TYPE TRANSCRIPTIONAL ACTIVATOR RHAS-RELATED"/>
    <property type="match status" value="1"/>
</dbReference>
<dbReference type="Pfam" id="PF12852">
    <property type="entry name" value="Cupin_6"/>
    <property type="match status" value="1"/>
</dbReference>
<evidence type="ECO:0000256" key="3">
    <source>
        <dbReference type="ARBA" id="ARBA00023163"/>
    </source>
</evidence>
<sequence length="275" mass="30509">MDPLSLVLQTFGVRADVFFTGNLCNLQDFSEESGQRGHLHILKSGALDLIDKRGKRLRIEEPTVIFFPRGEQHRFIPDAESGADLVCATLEYAKISTSPIAKALPSHLLLPMKAYPKFPVICDALFAEAFSEEYGRITAINRWLDLFLIEILRTCLQNNLITTGLMAGLAHPKLAKAMAAIHTEPAKHWTLDSLAAEAFMSRAKFAASFKDVIGQTPASYLLDWRMTLARSMLKKGKPVNEVAEAIGYENSSAMARVFKKVVGVSPKQFQLRGDQ</sequence>
<dbReference type="SUPFAM" id="SSF46689">
    <property type="entry name" value="Homeodomain-like"/>
    <property type="match status" value="2"/>
</dbReference>
<evidence type="ECO:0000256" key="2">
    <source>
        <dbReference type="ARBA" id="ARBA00023125"/>
    </source>
</evidence>
<keyword evidence="6" id="KW-1185">Reference proteome</keyword>
<keyword evidence="2" id="KW-0238">DNA-binding</keyword>
<dbReference type="PROSITE" id="PS01124">
    <property type="entry name" value="HTH_ARAC_FAMILY_2"/>
    <property type="match status" value="1"/>
</dbReference>
<dbReference type="EMBL" id="JBHRSW010000004">
    <property type="protein sequence ID" value="MFC3120289.1"/>
    <property type="molecule type" value="Genomic_DNA"/>
</dbReference>